<proteinExistence type="inferred from homology"/>
<comment type="subcellular location">
    <subcellularLocation>
        <location evidence="1">Cell membrane</location>
        <topology evidence="1">Multi-pass membrane protein</topology>
    </subcellularLocation>
</comment>
<feature type="transmembrane region" description="Helical" evidence="8">
    <location>
        <begin position="240"/>
        <end position="259"/>
    </location>
</feature>
<dbReference type="eggNOG" id="COG0628">
    <property type="taxonomic scope" value="Bacteria"/>
</dbReference>
<reference evidence="9 10" key="1">
    <citation type="journal article" date="2012" name="J. Bacteriol.">
        <title>Complete genome sequences of Desulfosporosinus orientis DSM765T, Desulfosporosinus youngiae DSM17734T, Desulfosporosinus meridiei DSM13257T, and Desulfosporosinus acidiphilus DSM22704T.</title>
        <authorList>
            <person name="Pester M."/>
            <person name="Brambilla E."/>
            <person name="Alazard D."/>
            <person name="Rattei T."/>
            <person name="Weinmaier T."/>
            <person name="Han J."/>
            <person name="Lucas S."/>
            <person name="Lapidus A."/>
            <person name="Cheng J.F."/>
            <person name="Goodwin L."/>
            <person name="Pitluck S."/>
            <person name="Peters L."/>
            <person name="Ovchinnikova G."/>
            <person name="Teshima H."/>
            <person name="Detter J.C."/>
            <person name="Han C.S."/>
            <person name="Tapia R."/>
            <person name="Land M.L."/>
            <person name="Hauser L."/>
            <person name="Kyrpides N.C."/>
            <person name="Ivanova N.N."/>
            <person name="Pagani I."/>
            <person name="Huntmann M."/>
            <person name="Wei C.L."/>
            <person name="Davenport K.W."/>
            <person name="Daligault H."/>
            <person name="Chain P.S."/>
            <person name="Chen A."/>
            <person name="Mavromatis K."/>
            <person name="Markowitz V."/>
            <person name="Szeto E."/>
            <person name="Mikhailova N."/>
            <person name="Pati A."/>
            <person name="Wagner M."/>
            <person name="Woyke T."/>
            <person name="Ollivier B."/>
            <person name="Klenk H.P."/>
            <person name="Spring S."/>
            <person name="Loy A."/>
        </authorList>
    </citation>
    <scope>NUCLEOTIDE SEQUENCE [LARGE SCALE GENOMIC DNA]</scope>
    <source>
        <strain evidence="10">DSM 22704 / JCM 16185 / SJ4</strain>
    </source>
</reference>
<keyword evidence="5 8" id="KW-0812">Transmembrane</keyword>
<dbReference type="EMBL" id="CP003639">
    <property type="protein sequence ID" value="AFM42344.1"/>
    <property type="molecule type" value="Genomic_DNA"/>
</dbReference>
<name>I4D970_DESAJ</name>
<feature type="transmembrane region" description="Helical" evidence="8">
    <location>
        <begin position="15"/>
        <end position="32"/>
    </location>
</feature>
<dbReference type="Pfam" id="PF01594">
    <property type="entry name" value="AI-2E_transport"/>
    <property type="match status" value="1"/>
</dbReference>
<evidence type="ECO:0000256" key="1">
    <source>
        <dbReference type="ARBA" id="ARBA00004651"/>
    </source>
</evidence>
<protein>
    <submittedName>
        <fullName evidence="9">Putative permease</fullName>
    </submittedName>
</protein>
<feature type="transmembrane region" description="Helical" evidence="8">
    <location>
        <begin position="70"/>
        <end position="92"/>
    </location>
</feature>
<organism evidence="9 10">
    <name type="scientific">Desulfosporosinus acidiphilus (strain DSM 22704 / JCM 16185 / SJ4)</name>
    <dbReference type="NCBI Taxonomy" id="646529"/>
    <lineage>
        <taxon>Bacteria</taxon>
        <taxon>Bacillati</taxon>
        <taxon>Bacillota</taxon>
        <taxon>Clostridia</taxon>
        <taxon>Eubacteriales</taxon>
        <taxon>Desulfitobacteriaceae</taxon>
        <taxon>Desulfosporosinus</taxon>
    </lineage>
</organism>
<dbReference type="PANTHER" id="PTHR21716:SF53">
    <property type="entry name" value="PERMEASE PERM-RELATED"/>
    <property type="match status" value="1"/>
</dbReference>
<evidence type="ECO:0000313" key="10">
    <source>
        <dbReference type="Proteomes" id="UP000002892"/>
    </source>
</evidence>
<dbReference type="InterPro" id="IPR002549">
    <property type="entry name" value="AI-2E-like"/>
</dbReference>
<feature type="transmembrane region" description="Helical" evidence="8">
    <location>
        <begin position="38"/>
        <end position="58"/>
    </location>
</feature>
<dbReference type="Proteomes" id="UP000002892">
    <property type="component" value="Chromosome"/>
</dbReference>
<comment type="similarity">
    <text evidence="2">Belongs to the autoinducer-2 exporter (AI-2E) (TC 2.A.86) family.</text>
</comment>
<evidence type="ECO:0000256" key="7">
    <source>
        <dbReference type="ARBA" id="ARBA00023136"/>
    </source>
</evidence>
<dbReference type="STRING" id="646529.Desaci_3456"/>
<evidence type="ECO:0000256" key="3">
    <source>
        <dbReference type="ARBA" id="ARBA00022448"/>
    </source>
</evidence>
<feature type="transmembrane region" description="Helical" evidence="8">
    <location>
        <begin position="215"/>
        <end position="234"/>
    </location>
</feature>
<dbReference type="GO" id="GO:0055085">
    <property type="term" value="P:transmembrane transport"/>
    <property type="evidence" value="ECO:0007669"/>
    <property type="project" value="TreeGrafter"/>
</dbReference>
<accession>I4D970</accession>
<evidence type="ECO:0000256" key="4">
    <source>
        <dbReference type="ARBA" id="ARBA00022475"/>
    </source>
</evidence>
<keyword evidence="3" id="KW-0813">Transport</keyword>
<keyword evidence="10" id="KW-1185">Reference proteome</keyword>
<feature type="transmembrane region" description="Helical" evidence="8">
    <location>
        <begin position="266"/>
        <end position="289"/>
    </location>
</feature>
<evidence type="ECO:0000313" key="9">
    <source>
        <dbReference type="EMBL" id="AFM42344.1"/>
    </source>
</evidence>
<gene>
    <name evidence="9" type="ordered locus">Desaci_3456</name>
</gene>
<dbReference type="GO" id="GO:0005886">
    <property type="term" value="C:plasma membrane"/>
    <property type="evidence" value="ECO:0007669"/>
    <property type="project" value="UniProtKB-SubCell"/>
</dbReference>
<keyword evidence="4" id="KW-1003">Cell membrane</keyword>
<feature type="transmembrane region" description="Helical" evidence="8">
    <location>
        <begin position="309"/>
        <end position="336"/>
    </location>
</feature>
<dbReference type="PANTHER" id="PTHR21716">
    <property type="entry name" value="TRANSMEMBRANE PROTEIN"/>
    <property type="match status" value="1"/>
</dbReference>
<feature type="transmembrane region" description="Helical" evidence="8">
    <location>
        <begin position="158"/>
        <end position="177"/>
    </location>
</feature>
<sequence length="352" mass="39321">MNANITHPYWKRLPWKWLFAVFCLALGILVLIRVRTILGPFVLGFLLAYLLNPFVEGLERYGISRNKSIAIIFTGILFIIAMTIFLVLPTIYTELGKLASILPATLQTMSERIDEFREHFKESGLPNRVAIVIDQHLGQGEILLAEWLKKVIASLPSVLSSVTLYILSPMITIYLLADWKKIGIRFFRLVPQRQRMGWRRLWQDISHTVRRFVKGNLLVAVIVGFLIGIGVKLVGMDYALLIGLLCGVFDLIPYFGPFIGAVPSVLLALIKSPGMALKVVLVILVVQQIEGNLISPKLMGDSVGLHPLWIMFVLLAGGEVAGFWGLLFAVPLAAVIKVVIKHIYNKLVSSRV</sequence>
<evidence type="ECO:0000256" key="8">
    <source>
        <dbReference type="SAM" id="Phobius"/>
    </source>
</evidence>
<keyword evidence="7 8" id="KW-0472">Membrane</keyword>
<dbReference type="AlphaFoldDB" id="I4D970"/>
<dbReference type="KEGG" id="dai:Desaci_3456"/>
<dbReference type="RefSeq" id="WP_014828332.1">
    <property type="nucleotide sequence ID" value="NC_018068.1"/>
</dbReference>
<evidence type="ECO:0000256" key="2">
    <source>
        <dbReference type="ARBA" id="ARBA00009773"/>
    </source>
</evidence>
<dbReference type="HOGENOM" id="CLU_031275_8_1_9"/>
<dbReference type="OrthoDB" id="9793390at2"/>
<evidence type="ECO:0000256" key="6">
    <source>
        <dbReference type="ARBA" id="ARBA00022989"/>
    </source>
</evidence>
<evidence type="ECO:0000256" key="5">
    <source>
        <dbReference type="ARBA" id="ARBA00022692"/>
    </source>
</evidence>
<keyword evidence="6 8" id="KW-1133">Transmembrane helix</keyword>